<feature type="coiled-coil region" evidence="1">
    <location>
        <begin position="5"/>
        <end position="32"/>
    </location>
</feature>
<sequence>MFYQLSVLQMEMNRMKEENRVLRKVVEQTMKDYHDLQMKLSTIHQNNQEKDPQIFLSLRGNDEASREPKTAPEILGINNQRALSPTPSQHKDGIRESELGLSLRIHTDIEEHEQKEGKEGEYKASFTSLQNKLQRSFSWMHGKQTYHNNNNSNPLTSNLLPSPREVGDEENNNKTLAENVTAMASDPKFRVAVAAAITSLINKESHTSHPVGTATFGPRDGGETGSSTTNNWILESLPGNGKPIRHSP</sequence>
<evidence type="ECO:0000313" key="3">
    <source>
        <dbReference type="EMBL" id="KAE8009096.1"/>
    </source>
</evidence>
<organism evidence="3 4">
    <name type="scientific">Carpinus fangiana</name>
    <dbReference type="NCBI Taxonomy" id="176857"/>
    <lineage>
        <taxon>Eukaryota</taxon>
        <taxon>Viridiplantae</taxon>
        <taxon>Streptophyta</taxon>
        <taxon>Embryophyta</taxon>
        <taxon>Tracheophyta</taxon>
        <taxon>Spermatophyta</taxon>
        <taxon>Magnoliopsida</taxon>
        <taxon>eudicotyledons</taxon>
        <taxon>Gunneridae</taxon>
        <taxon>Pentapetalae</taxon>
        <taxon>rosids</taxon>
        <taxon>fabids</taxon>
        <taxon>Fagales</taxon>
        <taxon>Betulaceae</taxon>
        <taxon>Carpinus</taxon>
    </lineage>
</organism>
<dbReference type="PANTHER" id="PTHR31429:SF106">
    <property type="entry name" value="WRKY TRANSCRIPTION FACTOR 31-RELATED"/>
    <property type="match status" value="1"/>
</dbReference>
<dbReference type="GO" id="GO:0003700">
    <property type="term" value="F:DNA-binding transcription factor activity"/>
    <property type="evidence" value="ECO:0007669"/>
    <property type="project" value="InterPro"/>
</dbReference>
<dbReference type="PANTHER" id="PTHR31429">
    <property type="entry name" value="WRKY TRANSCRIPTION FACTOR 36-RELATED"/>
    <property type="match status" value="1"/>
</dbReference>
<evidence type="ECO:0008006" key="5">
    <source>
        <dbReference type="Google" id="ProtNLM"/>
    </source>
</evidence>
<feature type="region of interest" description="Disordered" evidence="2">
    <location>
        <begin position="205"/>
        <end position="248"/>
    </location>
</feature>
<dbReference type="InterPro" id="IPR044810">
    <property type="entry name" value="WRKY_plant"/>
</dbReference>
<dbReference type="EMBL" id="CM017322">
    <property type="protein sequence ID" value="KAE8009096.1"/>
    <property type="molecule type" value="Genomic_DNA"/>
</dbReference>
<dbReference type="OrthoDB" id="779182at2759"/>
<keyword evidence="1" id="KW-0175">Coiled coil</keyword>
<evidence type="ECO:0000313" key="4">
    <source>
        <dbReference type="Proteomes" id="UP000327013"/>
    </source>
</evidence>
<proteinExistence type="predicted"/>
<reference evidence="3 4" key="1">
    <citation type="submission" date="2019-06" db="EMBL/GenBank/DDBJ databases">
        <title>A chromosomal-level reference genome of Carpinus fangiana (Coryloideae, Betulaceae).</title>
        <authorList>
            <person name="Yang X."/>
            <person name="Wang Z."/>
            <person name="Zhang L."/>
            <person name="Hao G."/>
            <person name="Liu J."/>
            <person name="Yang Y."/>
        </authorList>
    </citation>
    <scope>NUCLEOTIDE SEQUENCE [LARGE SCALE GENOMIC DNA]</scope>
    <source>
        <strain evidence="3">Cfa_2016G</strain>
        <tissue evidence="3">Leaf</tissue>
    </source>
</reference>
<dbReference type="Proteomes" id="UP000327013">
    <property type="component" value="Chromosome 2"/>
</dbReference>
<keyword evidence="4" id="KW-1185">Reference proteome</keyword>
<dbReference type="AlphaFoldDB" id="A0A5N6QQK3"/>
<name>A0A5N6QQK3_9ROSI</name>
<gene>
    <name evidence="3" type="ORF">FH972_005550</name>
</gene>
<evidence type="ECO:0000256" key="2">
    <source>
        <dbReference type="SAM" id="MobiDB-lite"/>
    </source>
</evidence>
<protein>
    <recommendedName>
        <fullName evidence="5">WRKY domain-containing protein</fullName>
    </recommendedName>
</protein>
<accession>A0A5N6QQK3</accession>
<evidence type="ECO:0000256" key="1">
    <source>
        <dbReference type="SAM" id="Coils"/>
    </source>
</evidence>